<evidence type="ECO:0000313" key="2">
    <source>
        <dbReference type="EMBL" id="MPC78425.1"/>
    </source>
</evidence>
<organism evidence="2 3">
    <name type="scientific">Portunus trituberculatus</name>
    <name type="common">Swimming crab</name>
    <name type="synonym">Neptunus trituberculatus</name>
    <dbReference type="NCBI Taxonomy" id="210409"/>
    <lineage>
        <taxon>Eukaryota</taxon>
        <taxon>Metazoa</taxon>
        <taxon>Ecdysozoa</taxon>
        <taxon>Arthropoda</taxon>
        <taxon>Crustacea</taxon>
        <taxon>Multicrustacea</taxon>
        <taxon>Malacostraca</taxon>
        <taxon>Eumalacostraca</taxon>
        <taxon>Eucarida</taxon>
        <taxon>Decapoda</taxon>
        <taxon>Pleocyemata</taxon>
        <taxon>Brachyura</taxon>
        <taxon>Eubrachyura</taxon>
        <taxon>Portunoidea</taxon>
        <taxon>Portunidae</taxon>
        <taxon>Portuninae</taxon>
        <taxon>Portunus</taxon>
    </lineage>
</organism>
<protein>
    <submittedName>
        <fullName evidence="2">Uncharacterized protein</fullName>
    </submittedName>
</protein>
<dbReference type="EMBL" id="VSRR010048399">
    <property type="protein sequence ID" value="MPC78425.1"/>
    <property type="molecule type" value="Genomic_DNA"/>
</dbReference>
<comment type="caution">
    <text evidence="2">The sequence shown here is derived from an EMBL/GenBank/DDBJ whole genome shotgun (WGS) entry which is preliminary data.</text>
</comment>
<dbReference type="Proteomes" id="UP000324222">
    <property type="component" value="Unassembled WGS sequence"/>
</dbReference>
<name>A0A5B7I8F8_PORTR</name>
<gene>
    <name evidence="2" type="ORF">E2C01_072911</name>
</gene>
<keyword evidence="3" id="KW-1185">Reference proteome</keyword>
<evidence type="ECO:0000256" key="1">
    <source>
        <dbReference type="SAM" id="MobiDB-lite"/>
    </source>
</evidence>
<reference evidence="2 3" key="1">
    <citation type="submission" date="2019-05" db="EMBL/GenBank/DDBJ databases">
        <title>Another draft genome of Portunus trituberculatus and its Hox gene families provides insights of decapod evolution.</title>
        <authorList>
            <person name="Jeong J.-H."/>
            <person name="Song I."/>
            <person name="Kim S."/>
            <person name="Choi T."/>
            <person name="Kim D."/>
            <person name="Ryu S."/>
            <person name="Kim W."/>
        </authorList>
    </citation>
    <scope>NUCLEOTIDE SEQUENCE [LARGE SCALE GENOMIC DNA]</scope>
    <source>
        <tissue evidence="2">Muscle</tissue>
    </source>
</reference>
<evidence type="ECO:0000313" key="3">
    <source>
        <dbReference type="Proteomes" id="UP000324222"/>
    </source>
</evidence>
<proteinExistence type="predicted"/>
<feature type="region of interest" description="Disordered" evidence="1">
    <location>
        <begin position="61"/>
        <end position="82"/>
    </location>
</feature>
<accession>A0A5B7I8F8</accession>
<sequence>MLSGKFMRYFLKDLVVGVVELHEKEDEAYFGPGQLGYVPRAAVRTLDKGLQGITFHRGLPILPRDPPGAPRPKPRFSVGAGA</sequence>
<dbReference type="AlphaFoldDB" id="A0A5B7I8F8"/>